<evidence type="ECO:0000313" key="1">
    <source>
        <dbReference type="EMBL" id="AJD42463.1"/>
    </source>
</evidence>
<dbReference type="AlphaFoldDB" id="A0A0B4X7C4"/>
<protein>
    <submittedName>
        <fullName evidence="1">Uncharacterized protein</fullName>
    </submittedName>
</protein>
<keyword evidence="2" id="KW-1185">Reference proteome</keyword>
<dbReference type="EMBL" id="CP006877">
    <property type="protein sequence ID" value="AJD42463.1"/>
    <property type="molecule type" value="Genomic_DNA"/>
</dbReference>
<dbReference type="KEGG" id="rga:RGR602_CH03146"/>
<sequence>MSSSDIPGGTHIGGERVGWRQCAGPNFTHGMTSATHPLTDCFVSCVYPFMLPFDPYLTSHTDRAAEFAAFQNFSAVMAFFCKLKTACIATSRT</sequence>
<dbReference type="HOGENOM" id="CLU_2397526_0_0_5"/>
<accession>A0A0B4X7C4</accession>
<name>A0A0B4X7C4_9HYPH</name>
<gene>
    <name evidence="1" type="ORF">RGR602_CH03146</name>
</gene>
<evidence type="ECO:0000313" key="2">
    <source>
        <dbReference type="Proteomes" id="UP000031368"/>
    </source>
</evidence>
<dbReference type="Proteomes" id="UP000031368">
    <property type="component" value="Chromosome"/>
</dbReference>
<proteinExistence type="predicted"/>
<reference evidence="1 2" key="1">
    <citation type="submission" date="2013-11" db="EMBL/GenBank/DDBJ databases">
        <title>Complete genome sequence of Rhizobium gallicum bv. gallicum R602.</title>
        <authorList>
            <person name="Bustos P."/>
            <person name="Santamaria R.I."/>
            <person name="Lozano L."/>
            <person name="Acosta J.L."/>
            <person name="Ormeno-Orrillo E."/>
            <person name="Rogel M.A."/>
            <person name="Romero D."/>
            <person name="Cevallos M.A."/>
            <person name="Martinez-Romero E."/>
            <person name="Gonzalez V."/>
        </authorList>
    </citation>
    <scope>NUCLEOTIDE SEQUENCE [LARGE SCALE GENOMIC DNA]</scope>
    <source>
        <strain evidence="1 2">R602</strain>
    </source>
</reference>
<organism evidence="1 2">
    <name type="scientific">Rhizobium gallicum bv. gallicum R602sp</name>
    <dbReference type="NCBI Taxonomy" id="1041138"/>
    <lineage>
        <taxon>Bacteria</taxon>
        <taxon>Pseudomonadati</taxon>
        <taxon>Pseudomonadota</taxon>
        <taxon>Alphaproteobacteria</taxon>
        <taxon>Hyphomicrobiales</taxon>
        <taxon>Rhizobiaceae</taxon>
        <taxon>Rhizobium/Agrobacterium group</taxon>
        <taxon>Rhizobium</taxon>
    </lineage>
</organism>